<gene>
    <name evidence="2" type="ORF">ACFQY8_00250</name>
</gene>
<feature type="domain" description="N-acetyltransferase" evidence="1">
    <location>
        <begin position="1"/>
        <end position="122"/>
    </location>
</feature>
<dbReference type="Pfam" id="PF13302">
    <property type="entry name" value="Acetyltransf_3"/>
    <property type="match status" value="1"/>
</dbReference>
<dbReference type="SUPFAM" id="SSF55729">
    <property type="entry name" value="Acyl-CoA N-acyltransferases (Nat)"/>
    <property type="match status" value="1"/>
</dbReference>
<keyword evidence="3" id="KW-1185">Reference proteome</keyword>
<organism evidence="2 3">
    <name type="scientific">Alloscardovia venturai</name>
    <dbReference type="NCBI Taxonomy" id="1769421"/>
    <lineage>
        <taxon>Bacteria</taxon>
        <taxon>Bacillati</taxon>
        <taxon>Actinomycetota</taxon>
        <taxon>Actinomycetes</taxon>
        <taxon>Bifidobacteriales</taxon>
        <taxon>Bifidobacteriaceae</taxon>
        <taxon>Alloscardovia</taxon>
    </lineage>
</organism>
<dbReference type="PROSITE" id="PS51186">
    <property type="entry name" value="GNAT"/>
    <property type="match status" value="1"/>
</dbReference>
<dbReference type="RefSeq" id="WP_377937495.1">
    <property type="nucleotide sequence ID" value="NZ_JBHTHQ010000005.1"/>
</dbReference>
<sequence length="122" mass="13597">MILREPTVADKAAIEQMVADFEQENSAHDGGMWESGKFNFEQWLAMCEQSRMNPPEGFVPAVEFVSFKDGKAIGVLNVRLKLNEHLLNYGGHIGYGIRPSERRKGYAKEQLALGLESAVSLV</sequence>
<dbReference type="InterPro" id="IPR016181">
    <property type="entry name" value="Acyl_CoA_acyltransferase"/>
</dbReference>
<name>A0ABW2Y3U0_9BIFI</name>
<evidence type="ECO:0000313" key="2">
    <source>
        <dbReference type="EMBL" id="MFD0704189.1"/>
    </source>
</evidence>
<dbReference type="PANTHER" id="PTHR39173:SF1">
    <property type="entry name" value="ACETYLTRANSFERASE"/>
    <property type="match status" value="1"/>
</dbReference>
<proteinExistence type="predicted"/>
<dbReference type="PANTHER" id="PTHR39173">
    <property type="entry name" value="ACETYLTRANSFERASE"/>
    <property type="match status" value="1"/>
</dbReference>
<dbReference type="Gene3D" id="3.40.630.30">
    <property type="match status" value="1"/>
</dbReference>
<accession>A0ABW2Y3U0</accession>
<dbReference type="EMBL" id="JBHTHQ010000005">
    <property type="protein sequence ID" value="MFD0704189.1"/>
    <property type="molecule type" value="Genomic_DNA"/>
</dbReference>
<reference evidence="3" key="1">
    <citation type="journal article" date="2019" name="Int. J. Syst. Evol. Microbiol.">
        <title>The Global Catalogue of Microorganisms (GCM) 10K type strain sequencing project: providing services to taxonomists for standard genome sequencing and annotation.</title>
        <authorList>
            <consortium name="The Broad Institute Genomics Platform"/>
            <consortium name="The Broad Institute Genome Sequencing Center for Infectious Disease"/>
            <person name="Wu L."/>
            <person name="Ma J."/>
        </authorList>
    </citation>
    <scope>NUCLEOTIDE SEQUENCE [LARGE SCALE GENOMIC DNA]</scope>
    <source>
        <strain evidence="3">CCM 8604</strain>
    </source>
</reference>
<dbReference type="InterPro" id="IPR000182">
    <property type="entry name" value="GNAT_dom"/>
</dbReference>
<evidence type="ECO:0000313" key="3">
    <source>
        <dbReference type="Proteomes" id="UP001597036"/>
    </source>
</evidence>
<protein>
    <submittedName>
        <fullName evidence="2">GNAT family N-acetyltransferase</fullName>
    </submittedName>
</protein>
<dbReference type="Proteomes" id="UP001597036">
    <property type="component" value="Unassembled WGS sequence"/>
</dbReference>
<comment type="caution">
    <text evidence="2">The sequence shown here is derived from an EMBL/GenBank/DDBJ whole genome shotgun (WGS) entry which is preliminary data.</text>
</comment>
<evidence type="ECO:0000259" key="1">
    <source>
        <dbReference type="PROSITE" id="PS51186"/>
    </source>
</evidence>